<sequence>MEPLVPDSVAVHPGCLLVKLGQVAFRLTENRLAPLGMRTRHYTLLKVLVAEGPLSQSELGRRSRIDPTTVVAVIDDLEAKEFATRTRDATDRRRSLVVATDAGRLAAAEADALLDGLGAEMFADLTDDQTRDLAGILGAINAGAALSQAAENLRV</sequence>
<dbReference type="SMART" id="SM00347">
    <property type="entry name" value="HTH_MARR"/>
    <property type="match status" value="1"/>
</dbReference>
<feature type="domain" description="HTH marR-type" evidence="1">
    <location>
        <begin position="13"/>
        <end position="142"/>
    </location>
</feature>
<protein>
    <submittedName>
        <fullName evidence="2">MarR family winged helix-turn-helix transcriptional regulator</fullName>
    </submittedName>
</protein>
<organism evidence="2 3">
    <name type="scientific">Rhodococcus baikonurensis</name>
    <dbReference type="NCBI Taxonomy" id="172041"/>
    <lineage>
        <taxon>Bacteria</taxon>
        <taxon>Bacillati</taxon>
        <taxon>Actinomycetota</taxon>
        <taxon>Actinomycetes</taxon>
        <taxon>Mycobacteriales</taxon>
        <taxon>Nocardiaceae</taxon>
        <taxon>Rhodococcus</taxon>
        <taxon>Rhodococcus erythropolis group</taxon>
    </lineage>
</organism>
<dbReference type="PROSITE" id="PS50995">
    <property type="entry name" value="HTH_MARR_2"/>
    <property type="match status" value="1"/>
</dbReference>
<proteinExistence type="predicted"/>
<reference evidence="2 3" key="1">
    <citation type="submission" date="2024-09" db="EMBL/GenBank/DDBJ databases">
        <authorList>
            <person name="Sun Q."/>
            <person name="Mori K."/>
        </authorList>
    </citation>
    <scope>NUCLEOTIDE SEQUENCE [LARGE SCALE GENOMIC DNA]</scope>
    <source>
        <strain evidence="2 3">JCM 11411</strain>
    </source>
</reference>
<dbReference type="InterPro" id="IPR036390">
    <property type="entry name" value="WH_DNA-bd_sf"/>
</dbReference>
<dbReference type="InterPro" id="IPR039422">
    <property type="entry name" value="MarR/SlyA-like"/>
</dbReference>
<dbReference type="Pfam" id="PF12802">
    <property type="entry name" value="MarR_2"/>
    <property type="match status" value="1"/>
</dbReference>
<accession>A0ABV5X882</accession>
<dbReference type="PANTHER" id="PTHR33164:SF43">
    <property type="entry name" value="HTH-TYPE TRANSCRIPTIONAL REPRESSOR YETL"/>
    <property type="match status" value="1"/>
</dbReference>
<dbReference type="EMBL" id="JBHMAS010000002">
    <property type="protein sequence ID" value="MFB9778177.1"/>
    <property type="molecule type" value="Genomic_DNA"/>
</dbReference>
<dbReference type="PRINTS" id="PR00598">
    <property type="entry name" value="HTHMARR"/>
</dbReference>
<name>A0ABV5X882_9NOCA</name>
<evidence type="ECO:0000259" key="1">
    <source>
        <dbReference type="PROSITE" id="PS50995"/>
    </source>
</evidence>
<evidence type="ECO:0000313" key="3">
    <source>
        <dbReference type="Proteomes" id="UP001589587"/>
    </source>
</evidence>
<dbReference type="InterPro" id="IPR000835">
    <property type="entry name" value="HTH_MarR-typ"/>
</dbReference>
<evidence type="ECO:0000313" key="2">
    <source>
        <dbReference type="EMBL" id="MFB9778177.1"/>
    </source>
</evidence>
<dbReference type="Proteomes" id="UP001589587">
    <property type="component" value="Unassembled WGS sequence"/>
</dbReference>
<dbReference type="Gene3D" id="1.10.10.10">
    <property type="entry name" value="Winged helix-like DNA-binding domain superfamily/Winged helix DNA-binding domain"/>
    <property type="match status" value="1"/>
</dbReference>
<dbReference type="RefSeq" id="WP_166814014.1">
    <property type="nucleotide sequence ID" value="NZ_JBHMAS010000002.1"/>
</dbReference>
<gene>
    <name evidence="2" type="ORF">ACFFQ6_00660</name>
</gene>
<dbReference type="SUPFAM" id="SSF46785">
    <property type="entry name" value="Winged helix' DNA-binding domain"/>
    <property type="match status" value="1"/>
</dbReference>
<comment type="caution">
    <text evidence="2">The sequence shown here is derived from an EMBL/GenBank/DDBJ whole genome shotgun (WGS) entry which is preliminary data.</text>
</comment>
<dbReference type="PANTHER" id="PTHR33164">
    <property type="entry name" value="TRANSCRIPTIONAL REGULATOR, MARR FAMILY"/>
    <property type="match status" value="1"/>
</dbReference>
<dbReference type="InterPro" id="IPR036388">
    <property type="entry name" value="WH-like_DNA-bd_sf"/>
</dbReference>
<keyword evidence="3" id="KW-1185">Reference proteome</keyword>